<evidence type="ECO:0000313" key="3">
    <source>
        <dbReference type="EMBL" id="CDQ95975.1"/>
    </source>
</evidence>
<proteinExistence type="predicted"/>
<dbReference type="PaxDb" id="8022-A0A060Z3U3"/>
<feature type="domain" description="FAM194 C-terminal" evidence="2">
    <location>
        <begin position="96"/>
        <end position="188"/>
    </location>
</feature>
<protein>
    <recommendedName>
        <fullName evidence="2">FAM194 C-terminal domain-containing protein</fullName>
    </recommendedName>
</protein>
<organism evidence="3 4">
    <name type="scientific">Oncorhynchus mykiss</name>
    <name type="common">Rainbow trout</name>
    <name type="synonym">Salmo gairdneri</name>
    <dbReference type="NCBI Taxonomy" id="8022"/>
    <lineage>
        <taxon>Eukaryota</taxon>
        <taxon>Metazoa</taxon>
        <taxon>Chordata</taxon>
        <taxon>Craniata</taxon>
        <taxon>Vertebrata</taxon>
        <taxon>Euteleostomi</taxon>
        <taxon>Actinopterygii</taxon>
        <taxon>Neopterygii</taxon>
        <taxon>Teleostei</taxon>
        <taxon>Protacanthopterygii</taxon>
        <taxon>Salmoniformes</taxon>
        <taxon>Salmonidae</taxon>
        <taxon>Salmoninae</taxon>
        <taxon>Oncorhynchus</taxon>
    </lineage>
</organism>
<reference evidence="3" key="1">
    <citation type="journal article" date="2014" name="Nat. Commun.">
        <title>The rainbow trout genome provides novel insights into evolution after whole-genome duplication in vertebrates.</title>
        <authorList>
            <person name="Berthelot C."/>
            <person name="Brunet F."/>
            <person name="Chalopin D."/>
            <person name="Juanchich A."/>
            <person name="Bernard M."/>
            <person name="Noel B."/>
            <person name="Bento P."/>
            <person name="Da Silva C."/>
            <person name="Labadie K."/>
            <person name="Alberti A."/>
            <person name="Aury J.M."/>
            <person name="Louis A."/>
            <person name="Dehais P."/>
            <person name="Bardou P."/>
            <person name="Montfort J."/>
            <person name="Klopp C."/>
            <person name="Cabau C."/>
            <person name="Gaspin C."/>
            <person name="Thorgaard G.H."/>
            <person name="Boussaha M."/>
            <person name="Quillet E."/>
            <person name="Guyomard R."/>
            <person name="Galiana D."/>
            <person name="Bobe J."/>
            <person name="Volff J.N."/>
            <person name="Genet C."/>
            <person name="Wincker P."/>
            <person name="Jaillon O."/>
            <person name="Roest Crollius H."/>
            <person name="Guiguen Y."/>
        </authorList>
    </citation>
    <scope>NUCLEOTIDE SEQUENCE [LARGE SCALE GENOMIC DNA]</scope>
</reference>
<dbReference type="AlphaFoldDB" id="A0A060Z3U3"/>
<dbReference type="InterPro" id="IPR029281">
    <property type="entry name" value="FAM194_C"/>
</dbReference>
<dbReference type="Proteomes" id="UP000193380">
    <property type="component" value="Unassembled WGS sequence"/>
</dbReference>
<dbReference type="STRING" id="8022.A0A060Z3U3"/>
<dbReference type="PANTHER" id="PTHR23093:SF16">
    <property type="entry name" value="FAM194 C-TERMINAL DOMAIN-CONTAINING PROTEIN"/>
    <property type="match status" value="1"/>
</dbReference>
<evidence type="ECO:0000256" key="1">
    <source>
        <dbReference type="SAM" id="MobiDB-lite"/>
    </source>
</evidence>
<dbReference type="EMBL" id="FR923501">
    <property type="protein sequence ID" value="CDQ95975.1"/>
    <property type="molecule type" value="Genomic_DNA"/>
</dbReference>
<name>A0A060Z3U3_ONCMY</name>
<gene>
    <name evidence="3" type="ORF">GSONMT00035171001</name>
</gene>
<evidence type="ECO:0000313" key="4">
    <source>
        <dbReference type="Proteomes" id="UP000193380"/>
    </source>
</evidence>
<accession>A0A060Z3U3</accession>
<dbReference type="Pfam" id="PF14977">
    <property type="entry name" value="FAM194"/>
    <property type="match status" value="1"/>
</dbReference>
<sequence>MVHAGWIVQPKEPTHEEPQWTKLCHWVVERLQLAIKQRTEQAESGLNKPPILRHYGDAKPHFKHQKKTGGGSGGVDNTWPYPQIPEVNQEDQDSLRQKLHYRINDGSSFLYYPSGFVAVCQSHSGLSCGGFYTNVFSDQLSAVTLASITAVGRGTVTHPLSGTVTAVWDQRGGMTCDPEGAVTKEWTWQIGVKERIVIQVRTRAPWGQQFSQYRI</sequence>
<feature type="region of interest" description="Disordered" evidence="1">
    <location>
        <begin position="61"/>
        <end position="83"/>
    </location>
</feature>
<evidence type="ECO:0000259" key="2">
    <source>
        <dbReference type="Pfam" id="PF14977"/>
    </source>
</evidence>
<reference evidence="3" key="2">
    <citation type="submission" date="2014-03" db="EMBL/GenBank/DDBJ databases">
        <authorList>
            <person name="Genoscope - CEA"/>
        </authorList>
    </citation>
    <scope>NUCLEOTIDE SEQUENCE</scope>
</reference>
<dbReference type="PANTHER" id="PTHR23093">
    <property type="entry name" value="SIMILAR TO CHROMOSOME 3 OPEN READING FRAME 20"/>
    <property type="match status" value="1"/>
</dbReference>